<feature type="compositionally biased region" description="Low complexity" evidence="1">
    <location>
        <begin position="121"/>
        <end position="132"/>
    </location>
</feature>
<protein>
    <recommendedName>
        <fullName evidence="2">SLS1 N-terminal domain-containing protein</fullName>
    </recommendedName>
</protein>
<feature type="region of interest" description="Disordered" evidence="1">
    <location>
        <begin position="169"/>
        <end position="190"/>
    </location>
</feature>
<evidence type="ECO:0000313" key="3">
    <source>
        <dbReference type="EMBL" id="RKP33791.1"/>
    </source>
</evidence>
<feature type="domain" description="SLS1 N-terminal" evidence="2">
    <location>
        <begin position="175"/>
        <end position="261"/>
    </location>
</feature>
<feature type="region of interest" description="Disordered" evidence="1">
    <location>
        <begin position="29"/>
        <end position="63"/>
    </location>
</feature>
<accession>A0A4P9ZMI9</accession>
<feature type="region of interest" description="Disordered" evidence="1">
    <location>
        <begin position="767"/>
        <end position="797"/>
    </location>
</feature>
<gene>
    <name evidence="3" type="ORF">BJ085DRAFT_34355</name>
</gene>
<evidence type="ECO:0000313" key="4">
    <source>
        <dbReference type="Proteomes" id="UP000268162"/>
    </source>
</evidence>
<reference evidence="4" key="1">
    <citation type="journal article" date="2018" name="Nat. Microbiol.">
        <title>Leveraging single-cell genomics to expand the fungal tree of life.</title>
        <authorList>
            <person name="Ahrendt S.R."/>
            <person name="Quandt C.A."/>
            <person name="Ciobanu D."/>
            <person name="Clum A."/>
            <person name="Salamov A."/>
            <person name="Andreopoulos B."/>
            <person name="Cheng J.F."/>
            <person name="Woyke T."/>
            <person name="Pelin A."/>
            <person name="Henrissat B."/>
            <person name="Reynolds N.K."/>
            <person name="Benny G.L."/>
            <person name="Smith M.E."/>
            <person name="James T.Y."/>
            <person name="Grigoriev I.V."/>
        </authorList>
    </citation>
    <scope>NUCLEOTIDE SEQUENCE [LARGE SCALE GENOMIC DNA]</scope>
    <source>
        <strain evidence="4">RSA 468</strain>
    </source>
</reference>
<feature type="compositionally biased region" description="Polar residues" evidence="1">
    <location>
        <begin position="776"/>
        <end position="785"/>
    </location>
</feature>
<dbReference type="Proteomes" id="UP000268162">
    <property type="component" value="Unassembled WGS sequence"/>
</dbReference>
<evidence type="ECO:0000256" key="1">
    <source>
        <dbReference type="SAM" id="MobiDB-lite"/>
    </source>
</evidence>
<evidence type="ECO:0000259" key="2">
    <source>
        <dbReference type="Pfam" id="PF20776"/>
    </source>
</evidence>
<dbReference type="AlphaFoldDB" id="A0A4P9ZMI9"/>
<organism evidence="3 4">
    <name type="scientific">Dimargaris cristalligena</name>
    <dbReference type="NCBI Taxonomy" id="215637"/>
    <lineage>
        <taxon>Eukaryota</taxon>
        <taxon>Fungi</taxon>
        <taxon>Fungi incertae sedis</taxon>
        <taxon>Zoopagomycota</taxon>
        <taxon>Kickxellomycotina</taxon>
        <taxon>Dimargaritomycetes</taxon>
        <taxon>Dimargaritales</taxon>
        <taxon>Dimargaritaceae</taxon>
        <taxon>Dimargaris</taxon>
    </lineage>
</organism>
<dbReference type="InterPro" id="IPR048400">
    <property type="entry name" value="SLS1_N"/>
</dbReference>
<name>A0A4P9ZMI9_9FUNG</name>
<dbReference type="EMBL" id="ML003558">
    <property type="protein sequence ID" value="RKP33791.1"/>
    <property type="molecule type" value="Genomic_DNA"/>
</dbReference>
<proteinExistence type="predicted"/>
<sequence length="870" mass="96198">MVRRFCAPLQGGWLMRYTRAYPLISATPTRSYARLSPKKSTSAAGAATHSDPGPESTTPDHSTDASVAFDTARLDEITPRPQVDLLSTKTVASPPGAGRKIRAKKTRGGTTTEVDPNGGEKLPLPAATATATTRKKTTKSPKALKAVQFQADISRYNRMAELLSLEFEPPAPTSETDIEQGKPTHDGPFTDSEMQRITNYLTASFKVTQLRDYIESKKDRIPNEGGLPTPPVTVLKALGRVSKARKTDLVDLIVDHIWQLRRSRDEIDRVLKERQTSHSRDLQVAPALADILVRKEIAPQIALRTLTQLKVVDIAEGRIQIEGGKAQVETACDAITLLGRHLHTTNLSLSLIESHPLRHDGRHLDRLIDWVAQITQTTIERQEESMRISALGTRDAIAAQRLFIDYLAKSAGCGLYLSETDPTTVDTPSSPAEYTLIPVANPFSDPSVSRQLALTRLQTVRELQGPTSKNQSPSAFSLEDQLIRSLETSSPISTDSELEPDSRTLHHLFKKWSTQLADLQQRIHPEVRLDISADIGQVCIDIPPASTSPELPSEQVTTSKESPLPLQQLQALNLSPSLPTFSNLAALSHQETWSLVQTLDQAVQWTHRGIYFSNVRNYPARLRLRYSHLSNQVSQVVAQWRPLPPYSSDAGAPGTESANKLALIEATFKTSSGIQRPLTVESVHRIYDTATAHILFPNLAFDLTLRARFSVAVTPTTTAAHNDPLWANIQRLADRSIYNVNRFLEPEDFDLSFASVERLLTNQIGETSAEAAEDASQPSTPSGEVSDNPMDETLRDDNSGRFILTSLHAQGIRSADQDSHGAVHFRTERDLLTDATTENMEWQFVRRDATEALDPLDCMRFVSEAARYLS</sequence>
<dbReference type="Pfam" id="PF20776">
    <property type="entry name" value="SLS1_N"/>
    <property type="match status" value="1"/>
</dbReference>
<keyword evidence="4" id="KW-1185">Reference proteome</keyword>
<feature type="region of interest" description="Disordered" evidence="1">
    <location>
        <begin position="76"/>
        <end position="139"/>
    </location>
</feature>